<dbReference type="Proteomes" id="UP001152607">
    <property type="component" value="Unassembled WGS sequence"/>
</dbReference>
<organism evidence="2 3">
    <name type="scientific">Periconia digitata</name>
    <dbReference type="NCBI Taxonomy" id="1303443"/>
    <lineage>
        <taxon>Eukaryota</taxon>
        <taxon>Fungi</taxon>
        <taxon>Dikarya</taxon>
        <taxon>Ascomycota</taxon>
        <taxon>Pezizomycotina</taxon>
        <taxon>Dothideomycetes</taxon>
        <taxon>Pleosporomycetidae</taxon>
        <taxon>Pleosporales</taxon>
        <taxon>Massarineae</taxon>
        <taxon>Periconiaceae</taxon>
        <taxon>Periconia</taxon>
    </lineage>
</organism>
<protein>
    <submittedName>
        <fullName evidence="2">Uncharacterized protein</fullName>
    </submittedName>
</protein>
<gene>
    <name evidence="2" type="ORF">PDIGIT_LOCUS5378</name>
</gene>
<name>A0A9W4U9X9_9PLEO</name>
<feature type="compositionally biased region" description="Polar residues" evidence="1">
    <location>
        <begin position="16"/>
        <end position="30"/>
    </location>
</feature>
<feature type="region of interest" description="Disordered" evidence="1">
    <location>
        <begin position="115"/>
        <end position="182"/>
    </location>
</feature>
<keyword evidence="3" id="KW-1185">Reference proteome</keyword>
<feature type="compositionally biased region" description="Polar residues" evidence="1">
    <location>
        <begin position="137"/>
        <end position="163"/>
    </location>
</feature>
<dbReference type="OrthoDB" id="3693677at2759"/>
<evidence type="ECO:0000256" key="1">
    <source>
        <dbReference type="SAM" id="MobiDB-lite"/>
    </source>
</evidence>
<accession>A0A9W4U9X9</accession>
<dbReference type="AlphaFoldDB" id="A0A9W4U9X9"/>
<reference evidence="2" key="1">
    <citation type="submission" date="2023-01" db="EMBL/GenBank/DDBJ databases">
        <authorList>
            <person name="Van Ghelder C."/>
            <person name="Rancurel C."/>
        </authorList>
    </citation>
    <scope>NUCLEOTIDE SEQUENCE</scope>
    <source>
        <strain evidence="2">CNCM I-4278</strain>
    </source>
</reference>
<sequence length="621" mass="69462">MRFLEPVVRPFRKRSSNATQPAPSSNTQSSSDERPRFLRLRNPFKRSGEVKTVKVTSEHYLGFQLDSGYHSEPSSSHNATSNHQSNSMITDALSAHSNSGILSLDHVISIISTSSGLTPAPPEASNPGASSLHHDTTSIPISNYSGTPSISHKSAEASNTIESRSNHAESEHSETEAACDSLPPIVTSKAELNKIFASIGHHTVNLHCPEAQQAIDSILEMQDRSKRLAESNEPWDPLITWNNHTFPLSSVEGVGQDWVHRVSYARKLSHLQNMRLVHEEDISLMIRMMFPDDDTHIISDIHARLLANNLADEGLLTRPEAEQLASLALTHMDIGNYGFMVPVNTDEEVPSLNLFNKLQLMATQNRLTDLKRLSIAAAYRVTERAGGVYGRLRFLDACGDLKKYINAYDAQKAGYVPTQLHKYARNWTPQEERILQRSKVVMGLYDRYDAGEITDFAFVKWVRGSYFPMMYQTRGYYEMVAPILYDKVDASGVSFDEISKILALLPEFDECHFKGGEELIDLKLMLSQELEQHTEAHKLLVNDHKVAQKSFKKFLKSRAGKEFAAARKAPTTPFDPFADLPIFNLWKLNYSTVPDLSMTTIRSSLGVPSMVSIRSSEDSPA</sequence>
<comment type="caution">
    <text evidence="2">The sequence shown here is derived from an EMBL/GenBank/DDBJ whole genome shotgun (WGS) entry which is preliminary data.</text>
</comment>
<evidence type="ECO:0000313" key="3">
    <source>
        <dbReference type="Proteomes" id="UP001152607"/>
    </source>
</evidence>
<feature type="compositionally biased region" description="Basic and acidic residues" evidence="1">
    <location>
        <begin position="164"/>
        <end position="175"/>
    </location>
</feature>
<proteinExistence type="predicted"/>
<dbReference type="EMBL" id="CAOQHR010000003">
    <property type="protein sequence ID" value="CAI6332356.1"/>
    <property type="molecule type" value="Genomic_DNA"/>
</dbReference>
<evidence type="ECO:0000313" key="2">
    <source>
        <dbReference type="EMBL" id="CAI6332356.1"/>
    </source>
</evidence>
<feature type="region of interest" description="Disordered" evidence="1">
    <location>
        <begin position="1"/>
        <end position="37"/>
    </location>
</feature>